<dbReference type="EMBL" id="CP108264">
    <property type="protein sequence ID" value="WTU77621.1"/>
    <property type="molecule type" value="Genomic_DNA"/>
</dbReference>
<evidence type="ECO:0000313" key="3">
    <source>
        <dbReference type="EMBL" id="WTU77621.1"/>
    </source>
</evidence>
<dbReference type="Gene3D" id="2.130.10.80">
    <property type="entry name" value="Galactose oxidase/kelch, beta-propeller"/>
    <property type="match status" value="3"/>
</dbReference>
<dbReference type="PANTHER" id="PTHR45632:SF26">
    <property type="entry name" value="BTB DOMAIN-CONTAINING PROTEIN"/>
    <property type="match status" value="1"/>
</dbReference>
<dbReference type="PANTHER" id="PTHR45632">
    <property type="entry name" value="LD33804P"/>
    <property type="match status" value="1"/>
</dbReference>
<feature type="region of interest" description="Disordered" evidence="1">
    <location>
        <begin position="1129"/>
        <end position="1154"/>
    </location>
</feature>
<dbReference type="Gene3D" id="2.120.10.80">
    <property type="entry name" value="Kelch-type beta propeller"/>
    <property type="match status" value="1"/>
</dbReference>
<dbReference type="SMART" id="SM00612">
    <property type="entry name" value="Kelch"/>
    <property type="match status" value="6"/>
</dbReference>
<feature type="region of interest" description="Disordered" evidence="1">
    <location>
        <begin position="1085"/>
        <end position="1115"/>
    </location>
</feature>
<feature type="domain" description="DUF6603" evidence="2">
    <location>
        <begin position="433"/>
        <end position="996"/>
    </location>
</feature>
<protein>
    <recommendedName>
        <fullName evidence="2">DUF6603 domain-containing protein</fullName>
    </recommendedName>
</protein>
<dbReference type="InterPro" id="IPR015915">
    <property type="entry name" value="Kelch-typ_b-propeller"/>
</dbReference>
<organism evidence="3">
    <name type="scientific">Streptomyces sp. NBC_00049</name>
    <dbReference type="NCBI Taxonomy" id="2903617"/>
    <lineage>
        <taxon>Bacteria</taxon>
        <taxon>Bacillati</taxon>
        <taxon>Actinomycetota</taxon>
        <taxon>Actinomycetes</taxon>
        <taxon>Kitasatosporales</taxon>
        <taxon>Streptomycetaceae</taxon>
        <taxon>Streptomyces</taxon>
    </lineage>
</organism>
<dbReference type="SUPFAM" id="SSF50965">
    <property type="entry name" value="Galactose oxidase, central domain"/>
    <property type="match status" value="1"/>
</dbReference>
<sequence length="1563" mass="161550">MAAGTLELLAREIARALESLGHRLADGKGEGYLLDLGFCLPGGLGPARGALSTAAVQAGGLASAISSLTEAIDSDVPARIVREGADLLAVVSQVLGAVTAMGDALDQAVAGAPGLSDAQRARLRAEALKMPGRLLDDAVISYLEDKSLGTVELLGLLGVIDTSVSGADPADPTVLPTRYRVLRLDRLLSLITDPAGYLAEVFDFGNPGFNGAKLLRRIAGWLEDHDLEFLYSDQPEGSDVPEALDAFLVRLDVDRTTSPPTLAARMGVSAQGEETRTVSLGKTWKLLLGAKAGFEPGLEGRISPPLSLEVRAGAAPLHLEATARLEAVRDDGKPMLLIGQAGGSRVEIGRFALGVGLLADAVAGGAVTVEPTALLELAEGHVLIDLSAGDGFIGTLTGGGRIESRLDLRALWSPSAGLRFEGGGGLEISIPAHLPLGPVEVTRLYLRAALAGDGAVPLEISGSFKAALGPIRASVERVGLLAELRLRDGGNLGPLDIGFGFKPPTGVGLQLDAGLISGGGYLSVDSERGEYAGALSLEFARFLALQAVGLISTRMPGDTRGFSLLIVITTEFAGGGIQLGYGFTLLAVGGLIGLNRGMDLDALGNGVRTGAIESVMFPKDVVANAPRILSDLRVFFPPEDGTFLVGPMAKIGWGTPALIKISLGVVVEIPPGNVAILGVLSCVLPTEQLALLVIQVQFVGALQVDKSRLWFYAKLFDSRILTITIEGGMGLLVTWGDNPDFVLTVGGFHPSFRPPSLPFPMPDRISVDILNQPGRLLRVSGYFAVTSNTVQFGAKAELRLGFEDFGIEGGLSFDALFRFSPFAFIIEISAHVSLKAFGVGLFGIDLDFRLEGPAPFRARGRGSISLLFFEISADFDIEWGEAHHTTLPPIEVLALLEAEVRKTEGWTTRLPDGGSRALVTLRDIPGTDGLVLHPLGSLFVQQRAIPLDVRVDRVGTQRPSDGQRFRVEPASDSGLVRVAATGEKFAMAQFQDMDDAAKLSRPAYEEQDAGLELAAVEGVLKAPRIVRRSARYEQVVVDEKARRVTPPVPGAVAGGFADGSAAAAAPAPPAAKKLVSVSPAVFGRLRKGNSTSRSPLSHTDAQRRRPYPEQDTVRAGGQRYVVAYARNNVQAFPPSGPSGPGGPGGPAPDATSFRSPATAADALARWVRDEPALAGRLHVLPVSDAQGSPLVPGTWTATATPAPAAVSGADPVLLAGGTVLLAGGADGAGAPVAAAGLFDPVNTVWSPTSPLGTARRGHSATRLGDGRVLVAGGVGADGSALASAELFDPVAGFWRATNKPPLSGRCGHAAFALPRGGQLAPDGGVLVTGGTRDGRALASAEVYDPARDVWLSAAPMTAARSGHRIVPLPGGHVLVVGGVLATGGAPVPLAWCERYDPGTDAWTPAASLRTPRAGHQATVLADGRILVTGGDPTLLPEGGAVSGRSLASAELYDPQADTWKQAADMPAGRGGHRAFLLRTGEVLVVGGTGGPSFAAAHRSALRYAPASDRWTTTGALAAGRADFAGVGLADGRVLAVGGLVARGPAAPGPDPAVTTAGTELFTP</sequence>
<feature type="compositionally biased region" description="Basic and acidic residues" evidence="1">
    <location>
        <begin position="1100"/>
        <end position="1112"/>
    </location>
</feature>
<dbReference type="InterPro" id="IPR037293">
    <property type="entry name" value="Gal_Oxidase_central_sf"/>
</dbReference>
<evidence type="ECO:0000256" key="1">
    <source>
        <dbReference type="SAM" id="MobiDB-lite"/>
    </source>
</evidence>
<name>A0AAU2JY91_9ACTN</name>
<evidence type="ECO:0000259" key="2">
    <source>
        <dbReference type="Pfam" id="PF20248"/>
    </source>
</evidence>
<proteinExistence type="predicted"/>
<dbReference type="Pfam" id="PF01344">
    <property type="entry name" value="Kelch_1"/>
    <property type="match status" value="3"/>
</dbReference>
<dbReference type="InterPro" id="IPR006652">
    <property type="entry name" value="Kelch_1"/>
</dbReference>
<reference evidence="3" key="1">
    <citation type="submission" date="2022-10" db="EMBL/GenBank/DDBJ databases">
        <title>The complete genomes of actinobacterial strains from the NBC collection.</title>
        <authorList>
            <person name="Joergensen T.S."/>
            <person name="Alvarez Arevalo M."/>
            <person name="Sterndorff E.B."/>
            <person name="Faurdal D."/>
            <person name="Vuksanovic O."/>
            <person name="Mourched A.-S."/>
            <person name="Charusanti P."/>
            <person name="Shaw S."/>
            <person name="Blin K."/>
            <person name="Weber T."/>
        </authorList>
    </citation>
    <scope>NUCLEOTIDE SEQUENCE</scope>
    <source>
        <strain evidence="3">NBC_00049</strain>
    </source>
</reference>
<dbReference type="Pfam" id="PF20248">
    <property type="entry name" value="DUF6603"/>
    <property type="match status" value="1"/>
</dbReference>
<dbReference type="SUPFAM" id="SSF117281">
    <property type="entry name" value="Kelch motif"/>
    <property type="match status" value="1"/>
</dbReference>
<accession>A0AAU2JY91</accession>
<dbReference type="InterPro" id="IPR011043">
    <property type="entry name" value="Gal_Oxase/kelch_b-propeller"/>
</dbReference>
<dbReference type="InterPro" id="IPR046538">
    <property type="entry name" value="DUF6603"/>
</dbReference>
<gene>
    <name evidence="3" type="ORF">OG327_32220</name>
</gene>
<feature type="compositionally biased region" description="Polar residues" evidence="1">
    <location>
        <begin position="1088"/>
        <end position="1099"/>
    </location>
</feature>